<evidence type="ECO:0000256" key="2">
    <source>
        <dbReference type="ARBA" id="ARBA00023157"/>
    </source>
</evidence>
<gene>
    <name evidence="6" type="ORF">FDO65_09170</name>
</gene>
<protein>
    <submittedName>
        <fullName evidence="6">PKD domain-containing protein</fullName>
    </submittedName>
</protein>
<dbReference type="InterPro" id="IPR006558">
    <property type="entry name" value="LamG-like"/>
</dbReference>
<dbReference type="InterPro" id="IPR011047">
    <property type="entry name" value="Quinoprotein_ADH-like_sf"/>
</dbReference>
<feature type="chain" id="PRO_5039014101" evidence="4">
    <location>
        <begin position="38"/>
        <end position="1673"/>
    </location>
</feature>
<dbReference type="PANTHER" id="PTHR46182">
    <property type="entry name" value="FI19480P1"/>
    <property type="match status" value="1"/>
</dbReference>
<dbReference type="SUPFAM" id="SSF50998">
    <property type="entry name" value="Quinoprotein alcohol dehydrogenase-like"/>
    <property type="match status" value="1"/>
</dbReference>
<accession>A0A4U6QNR1</accession>
<dbReference type="Gene3D" id="2.60.120.560">
    <property type="entry name" value="Exo-inulinase, domain 1"/>
    <property type="match status" value="1"/>
</dbReference>
<dbReference type="SMART" id="SM00560">
    <property type="entry name" value="LamGL"/>
    <property type="match status" value="2"/>
</dbReference>
<evidence type="ECO:0000256" key="1">
    <source>
        <dbReference type="ARBA" id="ARBA00022729"/>
    </source>
</evidence>
<dbReference type="Proteomes" id="UP000306985">
    <property type="component" value="Unassembled WGS sequence"/>
</dbReference>
<dbReference type="Pfam" id="PF13385">
    <property type="entry name" value="Laminin_G_3"/>
    <property type="match status" value="2"/>
</dbReference>
<dbReference type="CDD" id="cd00146">
    <property type="entry name" value="PKD"/>
    <property type="match status" value="5"/>
</dbReference>
<dbReference type="PANTHER" id="PTHR46182:SF2">
    <property type="entry name" value="FI19480P1"/>
    <property type="match status" value="1"/>
</dbReference>
<keyword evidence="7" id="KW-1185">Reference proteome</keyword>
<evidence type="ECO:0000256" key="3">
    <source>
        <dbReference type="SAM" id="MobiDB-lite"/>
    </source>
</evidence>
<dbReference type="InterPro" id="IPR022409">
    <property type="entry name" value="PKD/Chitinase_dom"/>
</dbReference>
<reference evidence="6 7" key="1">
    <citation type="submission" date="2019-05" db="EMBL/GenBank/DDBJ databases">
        <title>Nakamurella sp. N5BH11, whole genome shotgun sequence.</title>
        <authorList>
            <person name="Tuo L."/>
        </authorList>
    </citation>
    <scope>NUCLEOTIDE SEQUENCE [LARGE SCALE GENOMIC DNA]</scope>
    <source>
        <strain evidence="6 7">N5BH11</strain>
    </source>
</reference>
<keyword evidence="1 4" id="KW-0732">Signal</keyword>
<dbReference type="GO" id="GO:0016020">
    <property type="term" value="C:membrane"/>
    <property type="evidence" value="ECO:0007669"/>
    <property type="project" value="TreeGrafter"/>
</dbReference>
<feature type="domain" description="PKD" evidence="5">
    <location>
        <begin position="1286"/>
        <end position="1370"/>
    </location>
</feature>
<comment type="caution">
    <text evidence="6">The sequence shown here is derived from an EMBL/GenBank/DDBJ whole genome shotgun (WGS) entry which is preliminary data.</text>
</comment>
<dbReference type="EMBL" id="SZZH01000001">
    <property type="protein sequence ID" value="TKV61702.1"/>
    <property type="molecule type" value="Genomic_DNA"/>
</dbReference>
<dbReference type="SMART" id="SM00089">
    <property type="entry name" value="PKD"/>
    <property type="match status" value="5"/>
</dbReference>
<dbReference type="Gene3D" id="2.60.120.200">
    <property type="match status" value="2"/>
</dbReference>
<dbReference type="InterPro" id="IPR001791">
    <property type="entry name" value="Laminin_G"/>
</dbReference>
<keyword evidence="2" id="KW-1015">Disulfide bond</keyword>
<feature type="signal peptide" evidence="4">
    <location>
        <begin position="1"/>
        <end position="37"/>
    </location>
</feature>
<proteinExistence type="predicted"/>
<dbReference type="Gene3D" id="2.60.40.10">
    <property type="entry name" value="Immunoglobulins"/>
    <property type="match status" value="5"/>
</dbReference>
<dbReference type="PROSITE" id="PS50093">
    <property type="entry name" value="PKD"/>
    <property type="match status" value="5"/>
</dbReference>
<dbReference type="CDD" id="cd00110">
    <property type="entry name" value="LamG"/>
    <property type="match status" value="1"/>
</dbReference>
<feature type="domain" description="PKD" evidence="5">
    <location>
        <begin position="1373"/>
        <end position="1461"/>
    </location>
</feature>
<dbReference type="InterPro" id="IPR035986">
    <property type="entry name" value="PKD_dom_sf"/>
</dbReference>
<dbReference type="SUPFAM" id="SSF49299">
    <property type="entry name" value="PKD domain"/>
    <property type="match status" value="5"/>
</dbReference>
<organism evidence="6 7">
    <name type="scientific">Nakamurella flava</name>
    <dbReference type="NCBI Taxonomy" id="2576308"/>
    <lineage>
        <taxon>Bacteria</taxon>
        <taxon>Bacillati</taxon>
        <taxon>Actinomycetota</taxon>
        <taxon>Actinomycetes</taxon>
        <taxon>Nakamurellales</taxon>
        <taxon>Nakamurellaceae</taxon>
        <taxon>Nakamurella</taxon>
    </lineage>
</organism>
<feature type="compositionally biased region" description="Polar residues" evidence="3">
    <location>
        <begin position="1203"/>
        <end position="1212"/>
    </location>
</feature>
<evidence type="ECO:0000256" key="4">
    <source>
        <dbReference type="SAM" id="SignalP"/>
    </source>
</evidence>
<dbReference type="RefSeq" id="WP_137449007.1">
    <property type="nucleotide sequence ID" value="NZ_SZZH01000001.1"/>
</dbReference>
<evidence type="ECO:0000313" key="7">
    <source>
        <dbReference type="Proteomes" id="UP000306985"/>
    </source>
</evidence>
<dbReference type="InterPro" id="IPR013783">
    <property type="entry name" value="Ig-like_fold"/>
</dbReference>
<evidence type="ECO:0000259" key="5">
    <source>
        <dbReference type="PROSITE" id="PS50093"/>
    </source>
</evidence>
<dbReference type="GO" id="GO:0031410">
    <property type="term" value="C:cytoplasmic vesicle"/>
    <property type="evidence" value="ECO:0007669"/>
    <property type="project" value="TreeGrafter"/>
</dbReference>
<dbReference type="InterPro" id="IPR000601">
    <property type="entry name" value="PKD_dom"/>
</dbReference>
<dbReference type="SUPFAM" id="SSF49899">
    <property type="entry name" value="Concanavalin A-like lectins/glucanases"/>
    <property type="match status" value="2"/>
</dbReference>
<feature type="domain" description="PKD" evidence="5">
    <location>
        <begin position="1032"/>
        <end position="1116"/>
    </location>
</feature>
<name>A0A4U6QNR1_9ACTN</name>
<dbReference type="InterPro" id="IPR013320">
    <property type="entry name" value="ConA-like_dom_sf"/>
</dbReference>
<dbReference type="GO" id="GO:0005975">
    <property type="term" value="P:carbohydrate metabolic process"/>
    <property type="evidence" value="ECO:0007669"/>
    <property type="project" value="UniProtKB-ARBA"/>
</dbReference>
<feature type="region of interest" description="Disordered" evidence="3">
    <location>
        <begin position="1190"/>
        <end position="1212"/>
    </location>
</feature>
<dbReference type="InterPro" id="IPR029865">
    <property type="entry name" value="KIAA0319-like"/>
</dbReference>
<dbReference type="Pfam" id="PF18911">
    <property type="entry name" value="PKD_4"/>
    <property type="match status" value="5"/>
</dbReference>
<evidence type="ECO:0000313" key="6">
    <source>
        <dbReference type="EMBL" id="TKV61702.1"/>
    </source>
</evidence>
<dbReference type="OrthoDB" id="9802683at2"/>
<sequence>MRSAPSLRRRLTSLATIAGLFAASVVTTVGASSVAVAADLPPGTSPVLSPTADQVTADALPTVQVDGMVWSQATIGNTVYAGGKFANARPAGAAAGTNLTPRANLLAYDITTGALKTSFVPPALNGQVLAVAASPDGKRIYAAGDFTTVGGNQFRNRVAAFDATTGALITTFNVNIGSRVRAIVATNDTVYVGGQFTSANGQPRSRLAAYAASNGALTGWAPTADYTVNAMVLSPDKSKLIVGGAFQAINGSTVYGLAAIDTAQGTLLPFDANQKIQNSGANAAINSLSTDGTTIYGTGYVYGPGGNLEGTFSADPNTGAINWVEDCHGDTYSAWATSAAVYTTSHAHYCGTIGGFPQSDPWSTNQRFALAFSKNATGVVTGDPLGYHDWRGTASPSLINWFPDFKTGTVSGQNQAGWNIVGSGPYISVGGEFPQVNGAGQQGLVRFATKPPAPGKSGPVLTGSKFTPSLVSLAKGSVRVAFQANWDKDDMNLTYKVVRNSNTAAPVYTTTATSTYWDRPALGFTDTGLAPGDYRYRLYVIDKDGNQVAGDTAYITVPADGQDPSQYAQTVKNQGANLFWRLGEASGTTAYDWAGFNDGIVGPAVTRGAAGAVNGDTNTASTFDGTTGSKVVAGVRQSAPTTFSQSAWVRTTSTNGGKIIGFGDSQGDWSSNYDRHTYMTNEGRINFGVYINGTQTVTSGKSYNDGQWHFVTSTLGADGMNLYVDGVRVAGRADVTTAYNYTGYWHVGGDNLGGWPGAINSGYLAGDIDEAAVYATALTADQVLQQYVDSGRTSPIPARPTDAYGAAVYDAQPAIFWRLNESTGTTAADSSRSLNSGTYYNGVTLGAPGALSGGVGTSATYDGNSAMTTSDNGFSNPTTYSEEIWFKTSTNRGGKLIGFGNNQSGNSGAYDRHVYMQDDGHLVFGTYTGQLNTITTPTALNDDKWHHMVASQGADGMKLYIDGSLVGTNPQTQAQGYDGFWKIGGDNTWGSSSAYFAGSLDDAAVYPTVLSADQVATHYSLGATGALPNKAPTAAFTATANQLALAVDGSTSSDSDGTVAGYHWELGDGATADGATASHTYTAGGTYTVKLTVTDDKGATNATTKDVTVTAPPPNAAPTAAFTATANQLALAVDGSTSSDSDGTVAGYHWEFGDGATADGATASHTYTAGGTYTVKLTVTDDKGATNATTKDVTVTAPPANKAPTSSFTTAGENLSLSVDGSGSSDSDGSVKSWAWSFGDGGSGSGATASHTYAGAGTYTVSLTVTDDKGLTGVSSQQVTVTAPPPNAPPVAAFDVTSAGLTATVDGTGSSDSDGSVKSYEWSFGDGGSDSGATAVHTYGSAGSYQVTLKVTDDDGASSSVSKSVTVTAPPPVNKAPVAAFTETVSGLAASFDGGSSSDADGSVSAWAWDFGDNSAETGRTASHTYGAAGTYQVSLTVTDNQGATNTVTRSVTVSNPATPTAYVSDAFGRAVSGGLGSAETGGAWTLNGSASQFSVANGTGNLQIAKAGSGPLAWLNSVSASDLRGTVDFTYDKASTGGGTYTSVAVRRVGTSDYRFKVRIQPSSVQIQLAKVVNGTETVLRTQTVSGMTWAPGDVLRLGFQAQGVGTTTLSAKVWKSSAAEPAGWQSTVTDAESVLQGPGAVGLQAYLAGTATNAPVVASFDNLTITTIPKQ</sequence>
<feature type="domain" description="PKD" evidence="5">
    <location>
        <begin position="1198"/>
        <end position="1288"/>
    </location>
</feature>
<feature type="domain" description="PKD" evidence="5">
    <location>
        <begin position="1118"/>
        <end position="1202"/>
    </location>
</feature>